<evidence type="ECO:0000313" key="10">
    <source>
        <dbReference type="Proteomes" id="UP000056252"/>
    </source>
</evidence>
<dbReference type="PANTHER" id="PTHR40074">
    <property type="entry name" value="O-ACETYLTRANSFERASE WECH"/>
    <property type="match status" value="1"/>
</dbReference>
<feature type="transmembrane region" description="Helical" evidence="7">
    <location>
        <begin position="256"/>
        <end position="277"/>
    </location>
</feature>
<proteinExistence type="inferred from homology"/>
<comment type="similarity">
    <text evidence="2">Belongs to the acyltransferase 3 family.</text>
</comment>
<keyword evidence="6 7" id="KW-0472">Membrane</keyword>
<feature type="transmembrane region" description="Helical" evidence="7">
    <location>
        <begin position="69"/>
        <end position="90"/>
    </location>
</feature>
<dbReference type="KEGG" id="peo:AS203_11755"/>
<dbReference type="Proteomes" id="UP000056252">
    <property type="component" value="Chromosome"/>
</dbReference>
<keyword evidence="5 7" id="KW-1133">Transmembrane helix</keyword>
<evidence type="ECO:0000256" key="1">
    <source>
        <dbReference type="ARBA" id="ARBA00004651"/>
    </source>
</evidence>
<dbReference type="GO" id="GO:0016413">
    <property type="term" value="F:O-acetyltransferase activity"/>
    <property type="evidence" value="ECO:0007669"/>
    <property type="project" value="TreeGrafter"/>
</dbReference>
<feature type="transmembrane region" description="Helical" evidence="7">
    <location>
        <begin position="289"/>
        <end position="314"/>
    </location>
</feature>
<keyword evidence="3" id="KW-1003">Cell membrane</keyword>
<feature type="transmembrane region" description="Helical" evidence="7">
    <location>
        <begin position="137"/>
        <end position="153"/>
    </location>
</feature>
<keyword evidence="10" id="KW-1185">Reference proteome</keyword>
<dbReference type="PANTHER" id="PTHR40074:SF2">
    <property type="entry name" value="O-ACETYLTRANSFERASE WECH"/>
    <property type="match status" value="1"/>
</dbReference>
<sequence length="322" mass="37817">MERIRWIDLLRGICILAILLDHTELYATGRNIISYSLYVINALTLFFFISGYLFYSQNGFNWRRKLRSIILRLILPYFFFTAIMALPKMWAHADNTSINHLLTSILTGNASWFVAALIVSELIFMLILCVSRGKTQWIILLSIIAFLTSIPLSTHHQPLFWQLDNAFQALLFLCAGYVYHQNESRFNHFHKSSYTYLLIILLLIIKILEYKWNVALLIWPIHITNYALFLIDIFTTITLTMMLIQRLPTNRLIEWTGAHSLVYYFLCGGVPLLLSRFTKYIGIEYDTHYLFVVLLFAAVYITSSALTWMIYQLFNFLKQCRR</sequence>
<dbReference type="RefSeq" id="WP_051559015.1">
    <property type="nucleotide sequence ID" value="NZ_CP013195.1"/>
</dbReference>
<feature type="transmembrane region" description="Helical" evidence="7">
    <location>
        <begin position="110"/>
        <end position="130"/>
    </location>
</feature>
<dbReference type="OrthoDB" id="6623990at2"/>
<dbReference type="Pfam" id="PF01757">
    <property type="entry name" value="Acyl_transf_3"/>
    <property type="match status" value="1"/>
</dbReference>
<dbReference type="STRING" id="76123.AS203_11755"/>
<evidence type="ECO:0000256" key="3">
    <source>
        <dbReference type="ARBA" id="ARBA00022475"/>
    </source>
</evidence>
<name>A0A0S2KMZ2_9BACT</name>
<reference evidence="10" key="1">
    <citation type="submission" date="2015-11" db="EMBL/GenBank/DDBJ databases">
        <authorList>
            <person name="Holder M.E."/>
            <person name="Ajami N.J."/>
            <person name="Petrosino J.F."/>
        </authorList>
    </citation>
    <scope>NUCLEOTIDE SEQUENCE [LARGE SCALE GENOMIC DNA]</scope>
    <source>
        <strain evidence="10">F0113</strain>
    </source>
</reference>
<evidence type="ECO:0000313" key="9">
    <source>
        <dbReference type="EMBL" id="ALO49673.1"/>
    </source>
</evidence>
<feature type="domain" description="Acyltransferase 3" evidence="8">
    <location>
        <begin position="5"/>
        <end position="302"/>
    </location>
</feature>
<dbReference type="EMBL" id="CP013195">
    <property type="protein sequence ID" value="ALO49673.1"/>
    <property type="molecule type" value="Genomic_DNA"/>
</dbReference>
<organism evidence="9 10">
    <name type="scientific">Hoylesella enoeca</name>
    <dbReference type="NCBI Taxonomy" id="76123"/>
    <lineage>
        <taxon>Bacteria</taxon>
        <taxon>Pseudomonadati</taxon>
        <taxon>Bacteroidota</taxon>
        <taxon>Bacteroidia</taxon>
        <taxon>Bacteroidales</taxon>
        <taxon>Prevotellaceae</taxon>
        <taxon>Hoylesella</taxon>
    </lineage>
</organism>
<evidence type="ECO:0000256" key="5">
    <source>
        <dbReference type="ARBA" id="ARBA00022989"/>
    </source>
</evidence>
<accession>A0A0S2KMZ2</accession>
<feature type="transmembrane region" description="Helical" evidence="7">
    <location>
        <begin position="9"/>
        <end position="29"/>
    </location>
</feature>
<evidence type="ECO:0000256" key="7">
    <source>
        <dbReference type="SAM" id="Phobius"/>
    </source>
</evidence>
<comment type="subcellular location">
    <subcellularLocation>
        <location evidence="1">Cell membrane</location>
        <topology evidence="1">Multi-pass membrane protein</topology>
    </subcellularLocation>
</comment>
<dbReference type="InterPro" id="IPR002656">
    <property type="entry name" value="Acyl_transf_3_dom"/>
</dbReference>
<gene>
    <name evidence="9" type="ORF">AS203_11755</name>
</gene>
<dbReference type="GO" id="GO:0005886">
    <property type="term" value="C:plasma membrane"/>
    <property type="evidence" value="ECO:0007669"/>
    <property type="project" value="UniProtKB-SubCell"/>
</dbReference>
<feature type="transmembrane region" description="Helical" evidence="7">
    <location>
        <begin position="192"/>
        <end position="208"/>
    </location>
</feature>
<dbReference type="GO" id="GO:0009246">
    <property type="term" value="P:enterobacterial common antigen biosynthetic process"/>
    <property type="evidence" value="ECO:0007669"/>
    <property type="project" value="TreeGrafter"/>
</dbReference>
<protein>
    <recommendedName>
        <fullName evidence="8">Acyltransferase 3 domain-containing protein</fullName>
    </recommendedName>
</protein>
<dbReference type="eggNOG" id="ENOG503318W">
    <property type="taxonomic scope" value="Bacteria"/>
</dbReference>
<evidence type="ECO:0000256" key="2">
    <source>
        <dbReference type="ARBA" id="ARBA00007400"/>
    </source>
</evidence>
<keyword evidence="4 7" id="KW-0812">Transmembrane</keyword>
<dbReference type="AlphaFoldDB" id="A0A0S2KMZ2"/>
<feature type="transmembrane region" description="Helical" evidence="7">
    <location>
        <begin position="35"/>
        <end position="57"/>
    </location>
</feature>
<evidence type="ECO:0000256" key="4">
    <source>
        <dbReference type="ARBA" id="ARBA00022692"/>
    </source>
</evidence>
<evidence type="ECO:0000256" key="6">
    <source>
        <dbReference type="ARBA" id="ARBA00023136"/>
    </source>
</evidence>
<evidence type="ECO:0000259" key="8">
    <source>
        <dbReference type="Pfam" id="PF01757"/>
    </source>
</evidence>
<feature type="transmembrane region" description="Helical" evidence="7">
    <location>
        <begin position="223"/>
        <end position="244"/>
    </location>
</feature>